<dbReference type="AlphaFoldDB" id="A0A518INM3"/>
<protein>
    <submittedName>
        <fullName evidence="1">Uncharacterized protein</fullName>
    </submittedName>
</protein>
<dbReference type="RefSeq" id="WP_145282337.1">
    <property type="nucleotide sequence ID" value="NZ_CP036318.1"/>
</dbReference>
<reference evidence="1 2" key="1">
    <citation type="submission" date="2019-02" db="EMBL/GenBank/DDBJ databases">
        <title>Deep-cultivation of Planctomycetes and their phenomic and genomic characterization uncovers novel biology.</title>
        <authorList>
            <person name="Wiegand S."/>
            <person name="Jogler M."/>
            <person name="Boedeker C."/>
            <person name="Pinto D."/>
            <person name="Vollmers J."/>
            <person name="Rivas-Marin E."/>
            <person name="Kohn T."/>
            <person name="Peeters S.H."/>
            <person name="Heuer A."/>
            <person name="Rast P."/>
            <person name="Oberbeckmann S."/>
            <person name="Bunk B."/>
            <person name="Jeske O."/>
            <person name="Meyerdierks A."/>
            <person name="Storesund J.E."/>
            <person name="Kallscheuer N."/>
            <person name="Luecker S."/>
            <person name="Lage O.M."/>
            <person name="Pohl T."/>
            <person name="Merkel B.J."/>
            <person name="Hornburger P."/>
            <person name="Mueller R.-W."/>
            <person name="Bruemmer F."/>
            <person name="Labrenz M."/>
            <person name="Spormann A.M."/>
            <person name="Op den Camp H."/>
            <person name="Overmann J."/>
            <person name="Amann R."/>
            <person name="Jetten M.S.M."/>
            <person name="Mascher T."/>
            <person name="Medema M.H."/>
            <person name="Devos D.P."/>
            <person name="Kaster A.-K."/>
            <person name="Ovreas L."/>
            <person name="Rohde M."/>
            <person name="Galperin M.Y."/>
            <person name="Jogler C."/>
        </authorList>
    </citation>
    <scope>NUCLEOTIDE SEQUENCE [LARGE SCALE GENOMIC DNA]</scope>
    <source>
        <strain evidence="1 2">Mal33</strain>
    </source>
</reference>
<evidence type="ECO:0000313" key="1">
    <source>
        <dbReference type="EMBL" id="QDV54693.1"/>
    </source>
</evidence>
<organism evidence="1 2">
    <name type="scientific">Rosistilla oblonga</name>
    <dbReference type="NCBI Taxonomy" id="2527990"/>
    <lineage>
        <taxon>Bacteria</taxon>
        <taxon>Pseudomonadati</taxon>
        <taxon>Planctomycetota</taxon>
        <taxon>Planctomycetia</taxon>
        <taxon>Pirellulales</taxon>
        <taxon>Pirellulaceae</taxon>
        <taxon>Rosistilla</taxon>
    </lineage>
</organism>
<keyword evidence="2" id="KW-1185">Reference proteome</keyword>
<dbReference type="EMBL" id="CP036318">
    <property type="protein sequence ID" value="QDV54693.1"/>
    <property type="molecule type" value="Genomic_DNA"/>
</dbReference>
<dbReference type="Proteomes" id="UP000316770">
    <property type="component" value="Chromosome"/>
</dbReference>
<proteinExistence type="predicted"/>
<name>A0A518INM3_9BACT</name>
<accession>A0A518INM3</accession>
<evidence type="ECO:0000313" key="2">
    <source>
        <dbReference type="Proteomes" id="UP000316770"/>
    </source>
</evidence>
<sequence>MMDESPWIDEFEAAWQQRRWADVDRILRDPELPIDDAAELAMIDLEYRWQYPLPKEASRQAAVQNSPQVEDYCRLRPALAEDPQRLLELISEEYRVRLKWDHPPTPEDLSARFEAFPRQAIEKMICRVEQEVPHLWLAVVRGDTELVRLRFHRPLEIGRQSIGQPPPFGEVLADGNRKLVIAVIDNLQVSRRQLRISRCSVGARLENLSSQVAVQTGFRTRLMPGETVELAVPLTLTIGDLRFCLSC</sequence>
<gene>
    <name evidence="1" type="ORF">Mal33_06500</name>
</gene>